<evidence type="ECO:0000256" key="2">
    <source>
        <dbReference type="ARBA" id="ARBA00009759"/>
    </source>
</evidence>
<reference evidence="7" key="1">
    <citation type="submission" date="2020-06" db="EMBL/GenBank/DDBJ databases">
        <title>WGS assembly of Ceratodon purpureus strain R40.</title>
        <authorList>
            <person name="Carey S.B."/>
            <person name="Jenkins J."/>
            <person name="Shu S."/>
            <person name="Lovell J.T."/>
            <person name="Sreedasyam A."/>
            <person name="Maumus F."/>
            <person name="Tiley G.P."/>
            <person name="Fernandez-Pozo N."/>
            <person name="Barry K."/>
            <person name="Chen C."/>
            <person name="Wang M."/>
            <person name="Lipzen A."/>
            <person name="Daum C."/>
            <person name="Saski C.A."/>
            <person name="Payton A.C."/>
            <person name="Mcbreen J.C."/>
            <person name="Conrad R.E."/>
            <person name="Kollar L.M."/>
            <person name="Olsson S."/>
            <person name="Huttunen S."/>
            <person name="Landis J.B."/>
            <person name="Wickett N.J."/>
            <person name="Johnson M.G."/>
            <person name="Rensing S.A."/>
            <person name="Grimwood J."/>
            <person name="Schmutz J."/>
            <person name="Mcdaniel S.F."/>
        </authorList>
    </citation>
    <scope>NUCLEOTIDE SEQUENCE</scope>
    <source>
        <strain evidence="7">R40</strain>
    </source>
</reference>
<feature type="binding site" evidence="6">
    <location>
        <position position="200"/>
    </location>
    <ligand>
        <name>Mg(2+)</name>
        <dbReference type="ChEBI" id="CHEBI:18420"/>
        <label>1</label>
        <note>catalytic</note>
    </ligand>
</feature>
<dbReference type="Pfam" id="PF00459">
    <property type="entry name" value="Inositol_P"/>
    <property type="match status" value="1"/>
</dbReference>
<dbReference type="Gene3D" id="3.40.190.80">
    <property type="match status" value="1"/>
</dbReference>
<evidence type="ECO:0000256" key="1">
    <source>
        <dbReference type="ARBA" id="ARBA00001946"/>
    </source>
</evidence>
<dbReference type="GO" id="GO:0046872">
    <property type="term" value="F:metal ion binding"/>
    <property type="evidence" value="ECO:0007669"/>
    <property type="project" value="UniProtKB-KW"/>
</dbReference>
<proteinExistence type="inferred from homology"/>
<evidence type="ECO:0000313" key="8">
    <source>
        <dbReference type="Proteomes" id="UP000822688"/>
    </source>
</evidence>
<dbReference type="InterPro" id="IPR000760">
    <property type="entry name" value="Inositol_monophosphatase-like"/>
</dbReference>
<dbReference type="Gene3D" id="3.30.540.10">
    <property type="entry name" value="Fructose-1,6-Bisphosphatase, subunit A, domain 1"/>
    <property type="match status" value="1"/>
</dbReference>
<dbReference type="GO" id="GO:0000103">
    <property type="term" value="P:sulfate assimilation"/>
    <property type="evidence" value="ECO:0007669"/>
    <property type="project" value="TreeGrafter"/>
</dbReference>
<organism evidence="7 8">
    <name type="scientific">Ceratodon purpureus</name>
    <name type="common">Fire moss</name>
    <name type="synonym">Dicranum purpureum</name>
    <dbReference type="NCBI Taxonomy" id="3225"/>
    <lineage>
        <taxon>Eukaryota</taxon>
        <taxon>Viridiplantae</taxon>
        <taxon>Streptophyta</taxon>
        <taxon>Embryophyta</taxon>
        <taxon>Bryophyta</taxon>
        <taxon>Bryophytina</taxon>
        <taxon>Bryopsida</taxon>
        <taxon>Dicranidae</taxon>
        <taxon>Pseudoditrichales</taxon>
        <taxon>Ditrichaceae</taxon>
        <taxon>Ceratodon</taxon>
    </lineage>
</organism>
<dbReference type="InterPro" id="IPR020583">
    <property type="entry name" value="Inositol_monoP_metal-BS"/>
</dbReference>
<gene>
    <name evidence="7" type="ORF">KC19_2G198100</name>
</gene>
<comment type="similarity">
    <text evidence="2">Belongs to the inositol monophosphatase superfamily.</text>
</comment>
<dbReference type="GO" id="GO:0008441">
    <property type="term" value="F:3'(2'),5'-bisphosphate nucleotidase activity"/>
    <property type="evidence" value="ECO:0007669"/>
    <property type="project" value="TreeGrafter"/>
</dbReference>
<sequence length="443" mass="47053">MASVAVSDFGCRGLILCREFEGLQLRSRVSRITCRSVSHSFRCQSGFTALQSSTHQEKLEAALDVVQRACQLCTSVRSSMKGREGQLDKKDNTPVTVADFGVQALVSLELGRLFPGIPLVGEENASVLRGEYEEKLAAGGREKALVEAIVDVLSPLFSPDVGDLDCETVLDAIDRGAMTVSTGNPNQPSQSAYWVLDPIDGTRGFLRGGNALYVVGLALVVDGRPVLGVMGCPNVAIHYSADRSVIQMASLYYESEDSKANATYQRGLIMAASLGGGCWVKPLNEDFPSSGVMVKSRVDKPASVSDSWFCISDNEVWSTSPLAHALASSSVGKHLKIGEMQLLPLCCGSLCKYFAVALGGASAFLLQAGRTTPLKVWDHASGVICVSEAGGQVSDLEGTALEYLVGNGKDDFTVEGGGIFASNKSLHDLLLMDIRNQTAAVGQ</sequence>
<feature type="binding site" evidence="6">
    <location>
        <position position="122"/>
    </location>
    <ligand>
        <name>Mg(2+)</name>
        <dbReference type="ChEBI" id="CHEBI:18420"/>
        <label>1</label>
        <note>catalytic</note>
    </ligand>
</feature>
<feature type="binding site" evidence="6">
    <location>
        <position position="378"/>
    </location>
    <ligand>
        <name>Mg(2+)</name>
        <dbReference type="ChEBI" id="CHEBI:18420"/>
        <label>1</label>
        <note>catalytic</note>
    </ligand>
</feature>
<evidence type="ECO:0008006" key="9">
    <source>
        <dbReference type="Google" id="ProtNLM"/>
    </source>
</evidence>
<keyword evidence="3 6" id="KW-0479">Metal-binding</keyword>
<keyword evidence="8" id="KW-1185">Reference proteome</keyword>
<keyword evidence="4" id="KW-0378">Hydrolase</keyword>
<dbReference type="InterPro" id="IPR051090">
    <property type="entry name" value="Inositol_monoP_superfamily"/>
</dbReference>
<comment type="caution">
    <text evidence="7">The sequence shown here is derived from an EMBL/GenBank/DDBJ whole genome shotgun (WGS) entry which is preliminary data.</text>
</comment>
<evidence type="ECO:0000313" key="7">
    <source>
        <dbReference type="EMBL" id="KAG0587876.1"/>
    </source>
</evidence>
<evidence type="ECO:0000256" key="6">
    <source>
        <dbReference type="PIRSR" id="PIRSR600760-2"/>
    </source>
</evidence>
<dbReference type="SUPFAM" id="SSF56655">
    <property type="entry name" value="Carbohydrate phosphatase"/>
    <property type="match status" value="1"/>
</dbReference>
<evidence type="ECO:0000256" key="3">
    <source>
        <dbReference type="ARBA" id="ARBA00022723"/>
    </source>
</evidence>
<feature type="binding site" evidence="6">
    <location>
        <position position="197"/>
    </location>
    <ligand>
        <name>Mg(2+)</name>
        <dbReference type="ChEBI" id="CHEBI:18420"/>
        <label>1</label>
        <note>catalytic</note>
    </ligand>
</feature>
<evidence type="ECO:0000256" key="4">
    <source>
        <dbReference type="ARBA" id="ARBA00022801"/>
    </source>
</evidence>
<dbReference type="PANTHER" id="PTHR43200:SF4">
    <property type="entry name" value="PAP-SPECIFIC PHOSPHATASE, MITOCHONDRIAL-RELATED"/>
    <property type="match status" value="1"/>
</dbReference>
<dbReference type="EMBL" id="CM026422">
    <property type="protein sequence ID" value="KAG0587876.1"/>
    <property type="molecule type" value="Genomic_DNA"/>
</dbReference>
<dbReference type="PROSITE" id="PS00629">
    <property type="entry name" value="IMP_1"/>
    <property type="match status" value="1"/>
</dbReference>
<accession>A0A8T0IYS5</accession>
<feature type="binding site" evidence="6">
    <location>
        <position position="199"/>
    </location>
    <ligand>
        <name>Mg(2+)</name>
        <dbReference type="ChEBI" id="CHEBI:18420"/>
        <label>1</label>
        <note>catalytic</note>
    </ligand>
</feature>
<comment type="cofactor">
    <cofactor evidence="1 6">
        <name>Mg(2+)</name>
        <dbReference type="ChEBI" id="CHEBI:18420"/>
    </cofactor>
</comment>
<dbReference type="PANTHER" id="PTHR43200">
    <property type="entry name" value="PHOSPHATASE"/>
    <property type="match status" value="1"/>
</dbReference>
<dbReference type="AlphaFoldDB" id="A0A8T0IYS5"/>
<evidence type="ECO:0000256" key="5">
    <source>
        <dbReference type="ARBA" id="ARBA00022842"/>
    </source>
</evidence>
<protein>
    <recommendedName>
        <fullName evidence="9">3'(2'),5'-bisphosphate nucleotidase</fullName>
    </recommendedName>
</protein>
<dbReference type="CDD" id="cd01517">
    <property type="entry name" value="PAP_phosphatase"/>
    <property type="match status" value="1"/>
</dbReference>
<dbReference type="Proteomes" id="UP000822688">
    <property type="component" value="Chromosome 2"/>
</dbReference>
<keyword evidence="5 6" id="KW-0460">Magnesium</keyword>
<name>A0A8T0IYS5_CERPU</name>